<protein>
    <submittedName>
        <fullName evidence="4">Spectrin beta chain</fullName>
    </submittedName>
</protein>
<keyword evidence="1" id="KW-0677">Repeat</keyword>
<accession>A0AAV4SM66</accession>
<dbReference type="InterPro" id="IPR001715">
    <property type="entry name" value="CH_dom"/>
</dbReference>
<dbReference type="InterPro" id="IPR036872">
    <property type="entry name" value="CH_dom_sf"/>
</dbReference>
<gene>
    <name evidence="4" type="primary">beta-Spec</name>
    <name evidence="4" type="ORF">CDAR_35131</name>
</gene>
<reference evidence="4 5" key="1">
    <citation type="submission" date="2021-06" db="EMBL/GenBank/DDBJ databases">
        <title>Caerostris darwini draft genome.</title>
        <authorList>
            <person name="Kono N."/>
            <person name="Arakawa K."/>
        </authorList>
    </citation>
    <scope>NUCLEOTIDE SEQUENCE [LARGE SCALE GENOMIC DNA]</scope>
</reference>
<dbReference type="Proteomes" id="UP001054837">
    <property type="component" value="Unassembled WGS sequence"/>
</dbReference>
<dbReference type="PROSITE" id="PS50021">
    <property type="entry name" value="CH"/>
    <property type="match status" value="1"/>
</dbReference>
<keyword evidence="5" id="KW-1185">Reference proteome</keyword>
<dbReference type="PROSITE" id="PS00019">
    <property type="entry name" value="ACTININ_1"/>
    <property type="match status" value="1"/>
</dbReference>
<proteinExistence type="predicted"/>
<evidence type="ECO:0000256" key="2">
    <source>
        <dbReference type="ARBA" id="ARBA00023203"/>
    </source>
</evidence>
<dbReference type="Gene3D" id="1.10.418.10">
    <property type="entry name" value="Calponin-like domain"/>
    <property type="match status" value="1"/>
</dbReference>
<evidence type="ECO:0000259" key="3">
    <source>
        <dbReference type="PROSITE" id="PS50021"/>
    </source>
</evidence>
<evidence type="ECO:0000313" key="5">
    <source>
        <dbReference type="Proteomes" id="UP001054837"/>
    </source>
</evidence>
<organism evidence="4 5">
    <name type="scientific">Caerostris darwini</name>
    <dbReference type="NCBI Taxonomy" id="1538125"/>
    <lineage>
        <taxon>Eukaryota</taxon>
        <taxon>Metazoa</taxon>
        <taxon>Ecdysozoa</taxon>
        <taxon>Arthropoda</taxon>
        <taxon>Chelicerata</taxon>
        <taxon>Arachnida</taxon>
        <taxon>Araneae</taxon>
        <taxon>Araneomorphae</taxon>
        <taxon>Entelegynae</taxon>
        <taxon>Araneoidea</taxon>
        <taxon>Araneidae</taxon>
        <taxon>Caerostris</taxon>
    </lineage>
</organism>
<comment type="caution">
    <text evidence="4">The sequence shown here is derived from an EMBL/GenBank/DDBJ whole genome shotgun (WGS) entry which is preliminary data.</text>
</comment>
<name>A0AAV4SM66_9ARAC</name>
<dbReference type="GO" id="GO:0003779">
    <property type="term" value="F:actin binding"/>
    <property type="evidence" value="ECO:0007669"/>
    <property type="project" value="UniProtKB-KW"/>
</dbReference>
<dbReference type="EMBL" id="BPLQ01008057">
    <property type="protein sequence ID" value="GIY34336.1"/>
    <property type="molecule type" value="Genomic_DNA"/>
</dbReference>
<dbReference type="PANTHER" id="PTHR11915">
    <property type="entry name" value="SPECTRIN/FILAMIN RELATED CYTOSKELETAL PROTEIN"/>
    <property type="match status" value="1"/>
</dbReference>
<dbReference type="SUPFAM" id="SSF47576">
    <property type="entry name" value="Calponin-homology domain, CH-domain"/>
    <property type="match status" value="1"/>
</dbReference>
<evidence type="ECO:0000313" key="4">
    <source>
        <dbReference type="EMBL" id="GIY34336.1"/>
    </source>
</evidence>
<dbReference type="InterPro" id="IPR001589">
    <property type="entry name" value="Actinin_actin-bd_CS"/>
</dbReference>
<keyword evidence="2" id="KW-0009">Actin-binding</keyword>
<dbReference type="AlphaFoldDB" id="A0AAV4SM66"/>
<sequence>MTTDISVAVRWDPVNQQELDDYDYDGGNSSSRLFERSRIKALADEREAVQKKTFCKWVNSHLVRANCRIADLYTDLRDGKMLIKLLEILSGERLEVKFLTNNVDGTSTYECPNIRVFRDTSRRASDFLLLVTSEIRDTSPVRFGSVR</sequence>
<evidence type="ECO:0000256" key="1">
    <source>
        <dbReference type="ARBA" id="ARBA00022737"/>
    </source>
</evidence>
<dbReference type="Pfam" id="PF00307">
    <property type="entry name" value="CH"/>
    <property type="match status" value="1"/>
</dbReference>
<feature type="domain" description="Calponin-homology (CH)" evidence="3">
    <location>
        <begin position="48"/>
        <end position="147"/>
    </location>
</feature>